<feature type="region of interest" description="Disordered" evidence="8">
    <location>
        <begin position="100"/>
        <end position="120"/>
    </location>
</feature>
<dbReference type="GO" id="GO:0003677">
    <property type="term" value="F:DNA binding"/>
    <property type="evidence" value="ECO:0007669"/>
    <property type="project" value="InterPro"/>
</dbReference>
<evidence type="ECO:0000256" key="4">
    <source>
        <dbReference type="ARBA" id="ARBA00023054"/>
    </source>
</evidence>
<dbReference type="FunFam" id="1.10.10.60:FF:000002">
    <property type="entry name" value="Myb family transcription factor"/>
    <property type="match status" value="1"/>
</dbReference>
<evidence type="ECO:0000256" key="3">
    <source>
        <dbReference type="ARBA" id="ARBA00023015"/>
    </source>
</evidence>
<feature type="region of interest" description="Disordered" evidence="8">
    <location>
        <begin position="297"/>
        <end position="324"/>
    </location>
</feature>
<accession>A0A8T1PUS3</accession>
<keyword evidence="11" id="KW-1185">Reference proteome</keyword>
<keyword evidence="3" id="KW-0805">Transcription regulation</keyword>
<evidence type="ECO:0000256" key="1">
    <source>
        <dbReference type="ARBA" id="ARBA00004123"/>
    </source>
</evidence>
<evidence type="ECO:0000256" key="2">
    <source>
        <dbReference type="ARBA" id="ARBA00006783"/>
    </source>
</evidence>
<evidence type="ECO:0000256" key="6">
    <source>
        <dbReference type="ARBA" id="ARBA00023242"/>
    </source>
</evidence>
<dbReference type="GO" id="GO:0005634">
    <property type="term" value="C:nucleus"/>
    <property type="evidence" value="ECO:0007669"/>
    <property type="project" value="UniProtKB-SubCell"/>
</dbReference>
<dbReference type="EMBL" id="CM031816">
    <property type="protein sequence ID" value="KAG6645383.1"/>
    <property type="molecule type" value="Genomic_DNA"/>
</dbReference>
<feature type="coiled-coil region" evidence="7">
    <location>
        <begin position="336"/>
        <end position="366"/>
    </location>
</feature>
<dbReference type="PANTHER" id="PTHR31499">
    <property type="entry name" value="MYB FAMILY TRANSCRIPTION FACTOR PHL11"/>
    <property type="match status" value="1"/>
</dbReference>
<comment type="caution">
    <text evidence="10">The sequence shown here is derived from an EMBL/GenBank/DDBJ whole genome shotgun (WGS) entry which is preliminary data.</text>
</comment>
<keyword evidence="4 7" id="KW-0175">Coiled coil</keyword>
<dbReference type="InterPro" id="IPR006447">
    <property type="entry name" value="Myb_dom_plants"/>
</dbReference>
<evidence type="ECO:0000256" key="7">
    <source>
        <dbReference type="SAM" id="Coils"/>
    </source>
</evidence>
<protein>
    <recommendedName>
        <fullName evidence="9">HTH myb-type domain-containing protein</fullName>
    </recommendedName>
</protein>
<evidence type="ECO:0000259" key="9">
    <source>
        <dbReference type="PROSITE" id="PS51294"/>
    </source>
</evidence>
<name>A0A8T1PUS3_CARIL</name>
<organism evidence="10 11">
    <name type="scientific">Carya illinoinensis</name>
    <name type="common">Pecan</name>
    <dbReference type="NCBI Taxonomy" id="32201"/>
    <lineage>
        <taxon>Eukaryota</taxon>
        <taxon>Viridiplantae</taxon>
        <taxon>Streptophyta</taxon>
        <taxon>Embryophyta</taxon>
        <taxon>Tracheophyta</taxon>
        <taxon>Spermatophyta</taxon>
        <taxon>Magnoliopsida</taxon>
        <taxon>eudicotyledons</taxon>
        <taxon>Gunneridae</taxon>
        <taxon>Pentapetalae</taxon>
        <taxon>rosids</taxon>
        <taxon>fabids</taxon>
        <taxon>Fagales</taxon>
        <taxon>Juglandaceae</taxon>
        <taxon>Carya</taxon>
    </lineage>
</organism>
<feature type="compositionally biased region" description="Basic and acidic residues" evidence="8">
    <location>
        <begin position="407"/>
        <end position="416"/>
    </location>
</feature>
<evidence type="ECO:0000313" key="11">
    <source>
        <dbReference type="Proteomes" id="UP000811609"/>
    </source>
</evidence>
<sequence>MNTYPALSIQRSGLNQLSNFGASGAMSSSFPALPPVRDDKDSNYTDSFHVSSGREPMKNPISTQAALLVSNGSINYGQLHTSSPRLPHDVHFSSVSWHERHPRDSPFISQSSTEEASFPPCHSSQLDARSTVLINHLDGNQDISWCSFPLQDVVTFPENISVQNGQVESSTGVMISEDHARTDLEWVDGWINSDLEADWNEIPNVNVADPELKQSQIHQQQQPVPSGERCGVANTLSNAPPSKSRMRWTQELHEAFVQAVNQLGGSERATPKGIKNLMNVEGLTIYHIKSHLQKYRTARYKPDSSEGTSTAGTSEKKLTPTEELKSVDLKTGSGITEALRLQMELQKRLHEQLESQKKLQLELEKQGQYLQEMFKEQRRMEDGRTKVSVSTMDNPSAPLPNMVQPSHVDDKSETLKAHQVKSGPGASIVNTTREDCSWDGSRKQKAHETRNTEDQEPDDRDSNALPSKRARGDWMAMSSTES</sequence>
<dbReference type="InterPro" id="IPR017930">
    <property type="entry name" value="Myb_dom"/>
</dbReference>
<keyword evidence="6" id="KW-0539">Nucleus</keyword>
<dbReference type="Pfam" id="PF14379">
    <property type="entry name" value="Myb_CC_LHEQLE"/>
    <property type="match status" value="1"/>
</dbReference>
<dbReference type="AlphaFoldDB" id="A0A8T1PUS3"/>
<comment type="subcellular location">
    <subcellularLocation>
        <location evidence="1">Nucleus</location>
    </subcellularLocation>
</comment>
<dbReference type="InterPro" id="IPR001005">
    <property type="entry name" value="SANT/Myb"/>
</dbReference>
<evidence type="ECO:0000256" key="8">
    <source>
        <dbReference type="SAM" id="MobiDB-lite"/>
    </source>
</evidence>
<feature type="compositionally biased region" description="Basic and acidic residues" evidence="8">
    <location>
        <begin position="432"/>
        <end position="453"/>
    </location>
</feature>
<dbReference type="Pfam" id="PF00249">
    <property type="entry name" value="Myb_DNA-binding"/>
    <property type="match status" value="1"/>
</dbReference>
<feature type="compositionally biased region" description="Basic and acidic residues" evidence="8">
    <location>
        <begin position="314"/>
        <end position="324"/>
    </location>
</feature>
<proteinExistence type="inferred from homology"/>
<dbReference type="InterPro" id="IPR025756">
    <property type="entry name" value="Myb_CC_LHEQLE"/>
</dbReference>
<dbReference type="NCBIfam" id="TIGR01557">
    <property type="entry name" value="myb_SHAQKYF"/>
    <property type="match status" value="1"/>
</dbReference>
<feature type="domain" description="HTH myb-type" evidence="9">
    <location>
        <begin position="241"/>
        <end position="300"/>
    </location>
</feature>
<dbReference type="Proteomes" id="UP000811609">
    <property type="component" value="Chromosome 8"/>
</dbReference>
<gene>
    <name evidence="10" type="ORF">CIPAW_08G118900</name>
</gene>
<dbReference type="EMBL" id="CM031816">
    <property type="protein sequence ID" value="KAG6645385.1"/>
    <property type="molecule type" value="Genomic_DNA"/>
</dbReference>
<dbReference type="EMBL" id="CM031816">
    <property type="protein sequence ID" value="KAG6645384.1"/>
    <property type="molecule type" value="Genomic_DNA"/>
</dbReference>
<dbReference type="PROSITE" id="PS51294">
    <property type="entry name" value="HTH_MYB"/>
    <property type="match status" value="1"/>
</dbReference>
<evidence type="ECO:0000313" key="10">
    <source>
        <dbReference type="EMBL" id="KAG6645383.1"/>
    </source>
</evidence>
<dbReference type="PANTHER" id="PTHR31499:SF80">
    <property type="entry name" value="HTH MYB-TYPE DOMAIN-CONTAINING PROTEIN"/>
    <property type="match status" value="1"/>
</dbReference>
<dbReference type="InterPro" id="IPR046955">
    <property type="entry name" value="PHR1-like"/>
</dbReference>
<comment type="similarity">
    <text evidence="2">Belongs to the MYB-CC family.</text>
</comment>
<keyword evidence="5" id="KW-0804">Transcription</keyword>
<feature type="region of interest" description="Disordered" evidence="8">
    <location>
        <begin position="377"/>
        <end position="482"/>
    </location>
</feature>
<dbReference type="GO" id="GO:0003700">
    <property type="term" value="F:DNA-binding transcription factor activity"/>
    <property type="evidence" value="ECO:0007669"/>
    <property type="project" value="InterPro"/>
</dbReference>
<evidence type="ECO:0000256" key="5">
    <source>
        <dbReference type="ARBA" id="ARBA00023163"/>
    </source>
</evidence>
<reference evidence="10" key="1">
    <citation type="submission" date="2020-12" db="EMBL/GenBank/DDBJ databases">
        <title>WGS assembly of Carya illinoinensis cv. Pawnee.</title>
        <authorList>
            <person name="Platts A."/>
            <person name="Shu S."/>
            <person name="Wright S."/>
            <person name="Barry K."/>
            <person name="Edger P."/>
            <person name="Pires J.C."/>
            <person name="Schmutz J."/>
        </authorList>
    </citation>
    <scope>NUCLEOTIDE SEQUENCE</scope>
    <source>
        <tissue evidence="10">Leaf</tissue>
    </source>
</reference>